<evidence type="ECO:0000313" key="2">
    <source>
        <dbReference type="Proteomes" id="UP000310168"/>
    </source>
</evidence>
<dbReference type="Proteomes" id="UP000310168">
    <property type="component" value="Unassembled WGS sequence"/>
</dbReference>
<name>A0ABY2TNF6_9SPIR</name>
<keyword evidence="2" id="KW-1185">Reference proteome</keyword>
<proteinExistence type="predicted"/>
<reference evidence="1 2" key="1">
    <citation type="journal article" date="2019" name="Anaerobe">
        <title>Brachyspira catarrhinii sp. nov., an anaerobic intestinal spirochaete isolated from vervet monkeys may have been misidentified as Brachyspira aalborgi in previous studies.</title>
        <authorList>
            <person name="Phillips N.D."/>
            <person name="La T."/>
            <person name="Hampson D.J."/>
        </authorList>
    </citation>
    <scope>NUCLEOTIDE SEQUENCE [LARGE SCALE GENOMIC DNA]</scope>
    <source>
        <strain evidence="1 2">Z12</strain>
    </source>
</reference>
<evidence type="ECO:0000313" key="1">
    <source>
        <dbReference type="EMBL" id="TKZ29097.1"/>
    </source>
</evidence>
<dbReference type="RefSeq" id="WP_137999194.1">
    <property type="nucleotide sequence ID" value="NZ_SJDU01000437.1"/>
</dbReference>
<dbReference type="EMBL" id="SJDU01000437">
    <property type="protein sequence ID" value="TKZ29097.1"/>
    <property type="molecule type" value="Genomic_DNA"/>
</dbReference>
<gene>
    <name evidence="1" type="ORF">EZH24_11250</name>
</gene>
<accession>A0ABY2TNF6</accession>
<sequence>MIKLFQKSETEKYIIIKILFIKITFKKKPTKSDIDAIVWWIPIKSLRNAVRNLLNTYMDLLNINNNSANINNSIDIIEQIMKDNANIHIQEKHEKLLFYTCANEKYYPFAIIYPIFALAFNNDALVEIGLQDYDYFYSIYKDIIEYYKKKYNDKIYYHNVKFYDNVMPNSIRFISKPHYKTKYVYIGDIDILILEDIFNFHYNNIKHNKLDFSNHKRININYLTGLHFIEYDKMYPISIPKNINIYEISDEELLYHMMVNKKYKITNITNTNRPIHGYHVSYFSRPPLQTITTRDMLAKNYPAWTVDKEVAKKYEAIRFSKEVKDIYSLIKEDMIEIRKIIQYMDLVSYYIINNHTS</sequence>
<organism evidence="1 2">
    <name type="scientific">Brachyspira catarrhinii</name>
    <dbReference type="NCBI Taxonomy" id="2528966"/>
    <lineage>
        <taxon>Bacteria</taxon>
        <taxon>Pseudomonadati</taxon>
        <taxon>Spirochaetota</taxon>
        <taxon>Spirochaetia</taxon>
        <taxon>Brachyspirales</taxon>
        <taxon>Brachyspiraceae</taxon>
        <taxon>Brachyspira</taxon>
    </lineage>
</organism>
<protein>
    <submittedName>
        <fullName evidence="1">Uncharacterized protein</fullName>
    </submittedName>
</protein>
<comment type="caution">
    <text evidence="1">The sequence shown here is derived from an EMBL/GenBank/DDBJ whole genome shotgun (WGS) entry which is preliminary data.</text>
</comment>